<reference evidence="14 16" key="3">
    <citation type="submission" date="2020-11" db="EMBL/GenBank/DDBJ databases">
        <title>Closed and high quality bacterial genomes of the OMM12 community.</title>
        <authorList>
            <person name="Marbouty M."/>
            <person name="Lamy-Besnier Q."/>
            <person name="Debarbieux L."/>
            <person name="Koszul R."/>
        </authorList>
    </citation>
    <scope>NUCLEOTIDE SEQUENCE [LARGE SCALE GENOMIC DNA]</scope>
    <source>
        <strain evidence="14 16">KB18</strain>
    </source>
</reference>
<gene>
    <name evidence="12 14" type="primary">flhB</name>
    <name evidence="13" type="ORF">ADH66_13325</name>
    <name evidence="14" type="ORF">I5Q82_03665</name>
</gene>
<dbReference type="InterPro" id="IPR006136">
    <property type="entry name" value="FlhB"/>
</dbReference>
<dbReference type="PRINTS" id="PR00950">
    <property type="entry name" value="TYPE3IMSPROT"/>
</dbReference>
<keyword evidence="6 12" id="KW-0812">Transmembrane</keyword>
<dbReference type="AlphaFoldDB" id="A0A1Z2XSW7"/>
<dbReference type="EMBL" id="CP021422">
    <property type="protein sequence ID" value="ASB41547.1"/>
    <property type="molecule type" value="Genomic_DNA"/>
</dbReference>
<dbReference type="Pfam" id="PF01312">
    <property type="entry name" value="Bac_export_2"/>
    <property type="match status" value="1"/>
</dbReference>
<organism evidence="14 16">
    <name type="scientific">Acutalibacter muris</name>
    <dbReference type="NCBI Taxonomy" id="1796620"/>
    <lineage>
        <taxon>Bacteria</taxon>
        <taxon>Bacillati</taxon>
        <taxon>Bacillota</taxon>
        <taxon>Clostridia</taxon>
        <taxon>Eubacteriales</taxon>
        <taxon>Acutalibacteraceae</taxon>
        <taxon>Acutalibacter</taxon>
    </lineage>
</organism>
<keyword evidence="14" id="KW-0966">Cell projection</keyword>
<reference evidence="15" key="2">
    <citation type="submission" date="2017-05" db="EMBL/GenBank/DDBJ databases">
        <title>Improved OligoMM genomes.</title>
        <authorList>
            <person name="Garzetti D."/>
        </authorList>
    </citation>
    <scope>NUCLEOTIDE SEQUENCE [LARGE SCALE GENOMIC DNA]</scope>
    <source>
        <strain evidence="15">KB18</strain>
    </source>
</reference>
<evidence type="ECO:0000256" key="11">
    <source>
        <dbReference type="ARBA" id="ARBA00023225"/>
    </source>
</evidence>
<dbReference type="InterPro" id="IPR029025">
    <property type="entry name" value="T3SS_substrate_exporter_C"/>
</dbReference>
<keyword evidence="5 12" id="KW-1003">Cell membrane</keyword>
<keyword evidence="14" id="KW-0969">Cilium</keyword>
<keyword evidence="4 12" id="KW-0813">Transport</keyword>
<dbReference type="GO" id="GO:0005886">
    <property type="term" value="C:plasma membrane"/>
    <property type="evidence" value="ECO:0007669"/>
    <property type="project" value="UniProtKB-SubCell"/>
</dbReference>
<dbReference type="EMBL" id="CP065321">
    <property type="protein sequence ID" value="QQR30809.1"/>
    <property type="molecule type" value="Genomic_DNA"/>
</dbReference>
<evidence type="ECO:0000256" key="1">
    <source>
        <dbReference type="ARBA" id="ARBA00004651"/>
    </source>
</evidence>
<dbReference type="PANTHER" id="PTHR30531">
    <property type="entry name" value="FLAGELLAR BIOSYNTHETIC PROTEIN FLHB"/>
    <property type="match status" value="1"/>
</dbReference>
<evidence type="ECO:0000313" key="13">
    <source>
        <dbReference type="EMBL" id="ASB41547.1"/>
    </source>
</evidence>
<dbReference type="RefSeq" id="WP_066539722.1">
    <property type="nucleotide sequence ID" value="NZ_CP021422.1"/>
</dbReference>
<evidence type="ECO:0000313" key="15">
    <source>
        <dbReference type="Proteomes" id="UP000196710"/>
    </source>
</evidence>
<dbReference type="Proteomes" id="UP000196710">
    <property type="component" value="Chromosome"/>
</dbReference>
<dbReference type="Proteomes" id="UP000596035">
    <property type="component" value="Chromosome"/>
</dbReference>
<keyword evidence="10 12" id="KW-0472">Membrane</keyword>
<dbReference type="GO" id="GO:0044780">
    <property type="term" value="P:bacterial-type flagellum assembly"/>
    <property type="evidence" value="ECO:0007669"/>
    <property type="project" value="InterPro"/>
</dbReference>
<evidence type="ECO:0000256" key="12">
    <source>
        <dbReference type="RuleBase" id="RU364091"/>
    </source>
</evidence>
<dbReference type="NCBIfam" id="TIGR00328">
    <property type="entry name" value="flhB"/>
    <property type="match status" value="1"/>
</dbReference>
<keyword evidence="15" id="KW-1185">Reference proteome</keyword>
<evidence type="ECO:0000256" key="10">
    <source>
        <dbReference type="ARBA" id="ARBA00023136"/>
    </source>
</evidence>
<feature type="transmembrane region" description="Helical" evidence="12">
    <location>
        <begin position="149"/>
        <end position="176"/>
    </location>
</feature>
<evidence type="ECO:0000256" key="9">
    <source>
        <dbReference type="ARBA" id="ARBA00022989"/>
    </source>
</evidence>
<evidence type="ECO:0000256" key="7">
    <source>
        <dbReference type="ARBA" id="ARBA00022795"/>
    </source>
</evidence>
<keyword evidence="14" id="KW-0282">Flagellum</keyword>
<evidence type="ECO:0000256" key="6">
    <source>
        <dbReference type="ARBA" id="ARBA00022692"/>
    </source>
</evidence>
<dbReference type="Gene3D" id="3.40.1690.10">
    <property type="entry name" value="secretion proteins EscU"/>
    <property type="match status" value="1"/>
</dbReference>
<feature type="transmembrane region" description="Helical" evidence="12">
    <location>
        <begin position="188"/>
        <end position="210"/>
    </location>
</feature>
<keyword evidence="7 12" id="KW-1005">Bacterial flagellum biogenesis</keyword>
<dbReference type="PANTHER" id="PTHR30531:SF12">
    <property type="entry name" value="FLAGELLAR BIOSYNTHETIC PROTEIN FLHB"/>
    <property type="match status" value="1"/>
</dbReference>
<dbReference type="SUPFAM" id="SSF160544">
    <property type="entry name" value="EscU C-terminal domain-like"/>
    <property type="match status" value="1"/>
</dbReference>
<dbReference type="KEGG" id="amur:ADH66_13325"/>
<evidence type="ECO:0000256" key="8">
    <source>
        <dbReference type="ARBA" id="ARBA00022927"/>
    </source>
</evidence>
<keyword evidence="9 12" id="KW-1133">Transmembrane helix</keyword>
<protein>
    <recommendedName>
        <fullName evidence="3 12">Flagellar biosynthetic protein FlhB</fullName>
    </recommendedName>
</protein>
<reference evidence="13" key="1">
    <citation type="journal article" date="2017" name="Genome Announc.">
        <title>High-Quality Whole-Genome Sequences of the Oligo-Mouse-Microbiota Bacterial Community.</title>
        <authorList>
            <person name="Garzetti D."/>
            <person name="Brugiroux S."/>
            <person name="Bunk B."/>
            <person name="Pukall R."/>
            <person name="McCoy K.D."/>
            <person name="Macpherson A.J."/>
            <person name="Stecher B."/>
        </authorList>
    </citation>
    <scope>NUCLEOTIDE SEQUENCE</scope>
    <source>
        <strain evidence="13">KB18</strain>
    </source>
</reference>
<dbReference type="GO" id="GO:0009306">
    <property type="term" value="P:protein secretion"/>
    <property type="evidence" value="ECO:0007669"/>
    <property type="project" value="InterPro"/>
</dbReference>
<evidence type="ECO:0000313" key="14">
    <source>
        <dbReference type="EMBL" id="QQR30809.1"/>
    </source>
</evidence>
<evidence type="ECO:0000313" key="16">
    <source>
        <dbReference type="Proteomes" id="UP000596035"/>
    </source>
</evidence>
<feature type="transmembrane region" description="Helical" evidence="12">
    <location>
        <begin position="23"/>
        <end position="47"/>
    </location>
</feature>
<sequence>MPGEDKTEKATPKRRNDERKKGNILFCQDIIAVSTLIGSVVMLRVMFGTFVTEISEFFAKCSRFAVGTMDSEPGYYMGEMVFEGVKVFVSTAGPMLLATIFVALAATFAQTRFLVAGERIKPKLNKISPISGFKRVFSARSLVEALKGLIKIVILLVFIYNSLVSLMNIAAGFMYSDIGSACKTLFEAIFNMLMQVCLAFIVIAFFDFLYQRWEFERQMKMSKQEIKEEYKQTEGDPQIKNRIRQVQRSMAQQRMMQQVPEADVIIRNPTHFAVALRYKQGEDAAPVVLAKGQDELAARIVAKGEEAKVPIIENVPLARALYAQAEVDHEIPPDLYAAVAEVLVYVYKLENKLVIENR</sequence>
<keyword evidence="8 12" id="KW-0653">Protein transport</keyword>
<dbReference type="InterPro" id="IPR006135">
    <property type="entry name" value="T3SS_substrate_exporter"/>
</dbReference>
<evidence type="ECO:0000256" key="2">
    <source>
        <dbReference type="ARBA" id="ARBA00010690"/>
    </source>
</evidence>
<evidence type="ECO:0000256" key="5">
    <source>
        <dbReference type="ARBA" id="ARBA00022475"/>
    </source>
</evidence>
<comment type="subcellular location">
    <subcellularLocation>
        <location evidence="1">Cell membrane</location>
        <topology evidence="1">Multi-pass membrane protein</topology>
    </subcellularLocation>
</comment>
<feature type="transmembrane region" description="Helical" evidence="12">
    <location>
        <begin position="87"/>
        <end position="109"/>
    </location>
</feature>
<evidence type="ECO:0000256" key="4">
    <source>
        <dbReference type="ARBA" id="ARBA00022448"/>
    </source>
</evidence>
<proteinExistence type="inferred from homology"/>
<comment type="similarity">
    <text evidence="2 12">Belongs to the type III secretion exporter family.</text>
</comment>
<comment type="function">
    <text evidence="12">Required for formation of the rod structure in the basal body of the flagellar apparatus. Together with FliI and FliH, may constitute the export apparatus of flagellin.</text>
</comment>
<keyword evidence="11 12" id="KW-1006">Bacterial flagellum protein export</keyword>
<accession>A0A1Z2XSW7</accession>
<name>A0A1Z2XSW7_9FIRM</name>
<evidence type="ECO:0000256" key="3">
    <source>
        <dbReference type="ARBA" id="ARBA00021622"/>
    </source>
</evidence>